<evidence type="ECO:0000313" key="5">
    <source>
        <dbReference type="Proteomes" id="UP000609531"/>
    </source>
</evidence>
<sequence length="297" mass="32038">MEALFIGHAYIDITFLAESLPTGDDKTIADDYAVAFGGNATTAAFCAAKLGLKCDLLCQQADDWLARMFLEMASRAGVSVHGRKVAESSLSFIMPKDGKRAIVRCRDDHFRHPFPVLNLDGCRGLHVDGHMADAALHYAKACREAGLLTSLDGGSARAGTDELLEYIDVAVISERMCEQMQLNPLAMLAYLRSKGCKVGAVTLGERGLVWYENGADAQTMPSLQVPSDKVIDTSGAGDVFHGAYFYSAVTHPELSWSQHFAFARAASAFAVQHLGNEASLPTLEDIAHIRDTLPEAA</sequence>
<organism evidence="4 5">
    <name type="scientific">Acuticoccus mangrovi</name>
    <dbReference type="NCBI Taxonomy" id="2796142"/>
    <lineage>
        <taxon>Bacteria</taxon>
        <taxon>Pseudomonadati</taxon>
        <taxon>Pseudomonadota</taxon>
        <taxon>Alphaproteobacteria</taxon>
        <taxon>Hyphomicrobiales</taxon>
        <taxon>Amorphaceae</taxon>
        <taxon>Acuticoccus</taxon>
    </lineage>
</organism>
<evidence type="ECO:0000256" key="2">
    <source>
        <dbReference type="ARBA" id="ARBA00022777"/>
    </source>
</evidence>
<keyword evidence="1" id="KW-0808">Transferase</keyword>
<dbReference type="Proteomes" id="UP000609531">
    <property type="component" value="Unassembled WGS sequence"/>
</dbReference>
<evidence type="ECO:0000256" key="1">
    <source>
        <dbReference type="ARBA" id="ARBA00022679"/>
    </source>
</evidence>
<dbReference type="EMBL" id="JAEKJA010000035">
    <property type="protein sequence ID" value="MBJ3778696.1"/>
    <property type="molecule type" value="Genomic_DNA"/>
</dbReference>
<proteinExistence type="predicted"/>
<dbReference type="AlphaFoldDB" id="A0A934IPK0"/>
<evidence type="ECO:0000259" key="3">
    <source>
        <dbReference type="Pfam" id="PF00294"/>
    </source>
</evidence>
<dbReference type="Pfam" id="PF00294">
    <property type="entry name" value="PfkB"/>
    <property type="match status" value="1"/>
</dbReference>
<dbReference type="Gene3D" id="3.40.1190.20">
    <property type="match status" value="1"/>
</dbReference>
<dbReference type="InterPro" id="IPR029056">
    <property type="entry name" value="Ribokinase-like"/>
</dbReference>
<dbReference type="PRINTS" id="PR00990">
    <property type="entry name" value="RIBOKINASE"/>
</dbReference>
<gene>
    <name evidence="4" type="ORF">JCR33_23550</name>
</gene>
<dbReference type="InterPro" id="IPR052562">
    <property type="entry name" value="Ketohexokinase-related"/>
</dbReference>
<reference evidence="4" key="1">
    <citation type="submission" date="2020-12" db="EMBL/GenBank/DDBJ databases">
        <title>Bacterial taxonomy.</title>
        <authorList>
            <person name="Pan X."/>
        </authorList>
    </citation>
    <scope>NUCLEOTIDE SEQUENCE</scope>
    <source>
        <strain evidence="4">B2012</strain>
    </source>
</reference>
<comment type="caution">
    <text evidence="4">The sequence shown here is derived from an EMBL/GenBank/DDBJ whole genome shotgun (WGS) entry which is preliminary data.</text>
</comment>
<dbReference type="PANTHER" id="PTHR42774:SF3">
    <property type="entry name" value="KETOHEXOKINASE"/>
    <property type="match status" value="1"/>
</dbReference>
<dbReference type="GO" id="GO:0016301">
    <property type="term" value="F:kinase activity"/>
    <property type="evidence" value="ECO:0007669"/>
    <property type="project" value="UniProtKB-KW"/>
</dbReference>
<keyword evidence="2 4" id="KW-0418">Kinase</keyword>
<protein>
    <submittedName>
        <fullName evidence="4">Sugar kinase</fullName>
    </submittedName>
</protein>
<evidence type="ECO:0000313" key="4">
    <source>
        <dbReference type="EMBL" id="MBJ3778696.1"/>
    </source>
</evidence>
<dbReference type="RefSeq" id="WP_198884599.1">
    <property type="nucleotide sequence ID" value="NZ_JAEKJA010000035.1"/>
</dbReference>
<dbReference type="InterPro" id="IPR011611">
    <property type="entry name" value="PfkB_dom"/>
</dbReference>
<accession>A0A934IPK0</accession>
<dbReference type="PANTHER" id="PTHR42774">
    <property type="entry name" value="PHOSPHOTRANSFERASE SYSTEM TRANSPORT PROTEIN"/>
    <property type="match status" value="1"/>
</dbReference>
<keyword evidence="5" id="KW-1185">Reference proteome</keyword>
<dbReference type="SUPFAM" id="SSF53613">
    <property type="entry name" value="Ribokinase-like"/>
    <property type="match status" value="1"/>
</dbReference>
<dbReference type="InterPro" id="IPR002139">
    <property type="entry name" value="Ribo/fructo_kinase"/>
</dbReference>
<name>A0A934IPK0_9HYPH</name>
<feature type="domain" description="Carbohydrate kinase PfkB" evidence="3">
    <location>
        <begin position="4"/>
        <end position="282"/>
    </location>
</feature>